<sequence>MRAFFFSLIVGGVLLAGSMAEAVFVDERLADPAEETRAREISEGIRCLVCQNQSIMDSNADLARDLRGVVRERVAAGDTDDQVRDYLVVRYGDWVLLNPPFKMKTALLWVGPAVIFLLGGLAAIAFLRRRSSAGGGEAVQRLSPEEQEELDRLLRDGKEDDRG</sequence>
<keyword evidence="3 7" id="KW-0479">Metal-binding</keyword>
<proteinExistence type="inferred from homology"/>
<comment type="function">
    <text evidence="7">Possible subunit of a heme lyase.</text>
</comment>
<evidence type="ECO:0000256" key="7">
    <source>
        <dbReference type="RuleBase" id="RU364112"/>
    </source>
</evidence>
<accession>A0ABQ5U6S7</accession>
<evidence type="ECO:0000256" key="3">
    <source>
        <dbReference type="ARBA" id="ARBA00022723"/>
    </source>
</evidence>
<keyword evidence="5" id="KW-0201">Cytochrome c-type biogenesis</keyword>
<keyword evidence="4 7" id="KW-0732">Signal</keyword>
<dbReference type="Pfam" id="PF03918">
    <property type="entry name" value="CcmH"/>
    <property type="match status" value="1"/>
</dbReference>
<reference evidence="10" key="1">
    <citation type="journal article" date="2014" name="Int. J. Syst. Evol. Microbiol.">
        <title>Complete genome of a new Firmicutes species belonging to the dominant human colonic microbiota ('Ruminococcus bicirculans') reveals two chromosomes and a selective capacity to utilize plant glucans.</title>
        <authorList>
            <consortium name="NISC Comparative Sequencing Program"/>
            <person name="Wegmann U."/>
            <person name="Louis P."/>
            <person name="Goesmann A."/>
            <person name="Henrissat B."/>
            <person name="Duncan S.H."/>
            <person name="Flint H.J."/>
        </authorList>
    </citation>
    <scope>NUCLEOTIDE SEQUENCE</scope>
    <source>
        <strain evidence="10">NBRC 103408</strain>
    </source>
</reference>
<reference evidence="10" key="2">
    <citation type="submission" date="2023-01" db="EMBL/GenBank/DDBJ databases">
        <title>Draft genome sequence of Sneathiella chinensis strain NBRC 103408.</title>
        <authorList>
            <person name="Sun Q."/>
            <person name="Mori K."/>
        </authorList>
    </citation>
    <scope>NUCLEOTIDE SEQUENCE</scope>
    <source>
        <strain evidence="10">NBRC 103408</strain>
    </source>
</reference>
<dbReference type="Gene3D" id="1.10.8.640">
    <property type="entry name" value="Cytochrome C biogenesis protein"/>
    <property type="match status" value="1"/>
</dbReference>
<dbReference type="Proteomes" id="UP001161409">
    <property type="component" value="Unassembled WGS sequence"/>
</dbReference>
<keyword evidence="6 7" id="KW-0408">Iron</keyword>
<evidence type="ECO:0000256" key="4">
    <source>
        <dbReference type="ARBA" id="ARBA00022729"/>
    </source>
</evidence>
<keyword evidence="7" id="KW-1133">Transmembrane helix</keyword>
<protein>
    <recommendedName>
        <fullName evidence="7">Cytochrome c-type biogenesis protein</fullName>
    </recommendedName>
</protein>
<comment type="similarity">
    <text evidence="1 7">Belongs to the CcmH/CycL/Ccl2/NrfF family.</text>
</comment>
<dbReference type="RefSeq" id="WP_284347903.1">
    <property type="nucleotide sequence ID" value="NZ_BSNF01000010.1"/>
</dbReference>
<evidence type="ECO:0000313" key="11">
    <source>
        <dbReference type="Proteomes" id="UP001161409"/>
    </source>
</evidence>
<feature type="transmembrane region" description="Helical" evidence="7">
    <location>
        <begin position="106"/>
        <end position="127"/>
    </location>
</feature>
<name>A0ABQ5U6S7_9PROT</name>
<organism evidence="10 11">
    <name type="scientific">Sneathiella chinensis</name>
    <dbReference type="NCBI Taxonomy" id="349750"/>
    <lineage>
        <taxon>Bacteria</taxon>
        <taxon>Pseudomonadati</taxon>
        <taxon>Pseudomonadota</taxon>
        <taxon>Alphaproteobacteria</taxon>
        <taxon>Sneathiellales</taxon>
        <taxon>Sneathiellaceae</taxon>
        <taxon>Sneathiella</taxon>
    </lineage>
</organism>
<keyword evidence="7" id="KW-0812">Transmembrane</keyword>
<evidence type="ECO:0000256" key="8">
    <source>
        <dbReference type="SAM" id="MobiDB-lite"/>
    </source>
</evidence>
<feature type="signal peptide" evidence="7">
    <location>
        <begin position="1"/>
        <end position="22"/>
    </location>
</feature>
<evidence type="ECO:0000256" key="2">
    <source>
        <dbReference type="ARBA" id="ARBA00022617"/>
    </source>
</evidence>
<dbReference type="PANTHER" id="PTHR47870:SF1">
    <property type="entry name" value="CYTOCHROME C-TYPE BIOGENESIS PROTEIN CCMH"/>
    <property type="match status" value="1"/>
</dbReference>
<comment type="caution">
    <text evidence="10">The sequence shown here is derived from an EMBL/GenBank/DDBJ whole genome shotgun (WGS) entry which is preliminary data.</text>
</comment>
<feature type="chain" id="PRO_5044953947" description="Cytochrome c-type biogenesis protein" evidence="7">
    <location>
        <begin position="23"/>
        <end position="163"/>
    </location>
</feature>
<evidence type="ECO:0000256" key="5">
    <source>
        <dbReference type="ARBA" id="ARBA00022748"/>
    </source>
</evidence>
<keyword evidence="7" id="KW-0472">Membrane</keyword>
<evidence type="ECO:0000259" key="9">
    <source>
        <dbReference type="Pfam" id="PF03918"/>
    </source>
</evidence>
<dbReference type="InterPro" id="IPR038297">
    <property type="entry name" value="CcmH/CycL/NrfF/Ccl2_sf"/>
</dbReference>
<dbReference type="CDD" id="cd16378">
    <property type="entry name" value="CcmH_N"/>
    <property type="match status" value="1"/>
</dbReference>
<dbReference type="PANTHER" id="PTHR47870">
    <property type="entry name" value="CYTOCHROME C-TYPE BIOGENESIS PROTEIN CCMH"/>
    <property type="match status" value="1"/>
</dbReference>
<dbReference type="EMBL" id="BSNF01000010">
    <property type="protein sequence ID" value="GLQ07822.1"/>
    <property type="molecule type" value="Genomic_DNA"/>
</dbReference>
<feature type="domain" description="CcmH/CycL/Ccl2/NrfF N-terminal" evidence="9">
    <location>
        <begin position="14"/>
        <end position="154"/>
    </location>
</feature>
<keyword evidence="11" id="KW-1185">Reference proteome</keyword>
<dbReference type="InterPro" id="IPR051263">
    <property type="entry name" value="C-type_cytochrome_biogenesis"/>
</dbReference>
<feature type="compositionally biased region" description="Basic and acidic residues" evidence="8">
    <location>
        <begin position="150"/>
        <end position="163"/>
    </location>
</feature>
<evidence type="ECO:0000313" key="10">
    <source>
        <dbReference type="EMBL" id="GLQ07822.1"/>
    </source>
</evidence>
<evidence type="ECO:0000256" key="6">
    <source>
        <dbReference type="ARBA" id="ARBA00023004"/>
    </source>
</evidence>
<gene>
    <name evidence="10" type="primary">ccmH</name>
    <name evidence="10" type="ORF">GCM10007924_30440</name>
</gene>
<evidence type="ECO:0000256" key="1">
    <source>
        <dbReference type="ARBA" id="ARBA00010342"/>
    </source>
</evidence>
<dbReference type="InterPro" id="IPR005616">
    <property type="entry name" value="CcmH/CycL/Ccl2/NrfF_N"/>
</dbReference>
<feature type="region of interest" description="Disordered" evidence="8">
    <location>
        <begin position="134"/>
        <end position="163"/>
    </location>
</feature>
<keyword evidence="2 7" id="KW-0349">Heme</keyword>